<organism evidence="3 4">
    <name type="scientific">Forsythia ovata</name>
    <dbReference type="NCBI Taxonomy" id="205694"/>
    <lineage>
        <taxon>Eukaryota</taxon>
        <taxon>Viridiplantae</taxon>
        <taxon>Streptophyta</taxon>
        <taxon>Embryophyta</taxon>
        <taxon>Tracheophyta</taxon>
        <taxon>Spermatophyta</taxon>
        <taxon>Magnoliopsida</taxon>
        <taxon>eudicotyledons</taxon>
        <taxon>Gunneridae</taxon>
        <taxon>Pentapetalae</taxon>
        <taxon>asterids</taxon>
        <taxon>lamiids</taxon>
        <taxon>Lamiales</taxon>
        <taxon>Oleaceae</taxon>
        <taxon>Forsythieae</taxon>
        <taxon>Forsythia</taxon>
    </lineage>
</organism>
<feature type="compositionally biased region" description="Polar residues" evidence="1">
    <location>
        <begin position="35"/>
        <end position="53"/>
    </location>
</feature>
<dbReference type="EMBL" id="JBFOLJ010000009">
    <property type="protein sequence ID" value="KAL2507796.1"/>
    <property type="molecule type" value="Genomic_DNA"/>
</dbReference>
<protein>
    <submittedName>
        <fullName evidence="3">Uncharacterized protein</fullName>
    </submittedName>
</protein>
<dbReference type="AlphaFoldDB" id="A0ABD1T4Z2"/>
<comment type="caution">
    <text evidence="3">The sequence shown here is derived from an EMBL/GenBank/DDBJ whole genome shotgun (WGS) entry which is preliminary data.</text>
</comment>
<evidence type="ECO:0000256" key="1">
    <source>
        <dbReference type="SAM" id="MobiDB-lite"/>
    </source>
</evidence>
<keyword evidence="4" id="KW-1185">Reference proteome</keyword>
<sequence>MAEIDVGGAGDEVDSGSELAGGGVISSDKGANRGGVNSSSGANRGGVNSSSEANRGGARTGGDVEIQIAEIEVCIVGVRLIVVLSLLEVVLLVATEVLAVVAPGVTGEIEIQMAQMIDFERTLLINRRSRGRCEESWTLACDVVSE</sequence>
<evidence type="ECO:0000313" key="4">
    <source>
        <dbReference type="Proteomes" id="UP001604277"/>
    </source>
</evidence>
<accession>A0ABD1T4Z2</accession>
<dbReference type="EMBL" id="JBFOLJ010000009">
    <property type="protein sequence ID" value="KAL2507793.1"/>
    <property type="molecule type" value="Genomic_DNA"/>
</dbReference>
<proteinExistence type="predicted"/>
<gene>
    <name evidence="2" type="ORF">Fot_31440</name>
    <name evidence="3" type="ORF">Fot_31443</name>
</gene>
<feature type="region of interest" description="Disordered" evidence="1">
    <location>
        <begin position="1"/>
        <end position="60"/>
    </location>
</feature>
<dbReference type="Proteomes" id="UP001604277">
    <property type="component" value="Unassembled WGS sequence"/>
</dbReference>
<evidence type="ECO:0000313" key="3">
    <source>
        <dbReference type="EMBL" id="KAL2507796.1"/>
    </source>
</evidence>
<evidence type="ECO:0000313" key="2">
    <source>
        <dbReference type="EMBL" id="KAL2507793.1"/>
    </source>
</evidence>
<name>A0ABD1T4Z2_9LAMI</name>
<reference evidence="4" key="1">
    <citation type="submission" date="2024-07" db="EMBL/GenBank/DDBJ databases">
        <title>Two chromosome-level genome assemblies of Korean endemic species Abeliophyllum distichum and Forsythia ovata (Oleaceae).</title>
        <authorList>
            <person name="Jang H."/>
        </authorList>
    </citation>
    <scope>NUCLEOTIDE SEQUENCE [LARGE SCALE GENOMIC DNA]</scope>
</reference>
<reference evidence="3" key="2">
    <citation type="submission" date="2024-07" db="EMBL/GenBank/DDBJ databases">
        <title>Two chromosome-level genome assemblies of Korean endemic species Abeliophyllum distichum and Forsythia ovata (Oleaceae).</title>
        <authorList>
            <person name="Mun J.H."/>
        </authorList>
    </citation>
    <scope>NUCLEOTIDE SEQUENCE</scope>
    <source>
        <strain evidence="3">KNKB202402200001</strain>
        <tissue evidence="3">Leaf</tissue>
    </source>
</reference>